<reference evidence="4" key="3">
    <citation type="journal article" date="2019" name="Int. J. Syst. Evol. Microbiol.">
        <title>The Global Catalogue of Microorganisms (GCM) 10K type strain sequencing project: providing services to taxonomists for standard genome sequencing and annotation.</title>
        <authorList>
            <consortium name="The Broad Institute Genomics Platform"/>
            <consortium name="The Broad Institute Genome Sequencing Center for Infectious Disease"/>
            <person name="Wu L."/>
            <person name="Ma J."/>
        </authorList>
    </citation>
    <scope>NUCLEOTIDE SEQUENCE [LARGE SCALE GENOMIC DNA]</scope>
    <source>
        <strain evidence="4">CGMCC 1.11013</strain>
    </source>
</reference>
<organism evidence="2 3">
    <name type="scientific">Caballeronia grimmiae</name>
    <dbReference type="NCBI Taxonomy" id="1071679"/>
    <lineage>
        <taxon>Bacteria</taxon>
        <taxon>Pseudomonadati</taxon>
        <taxon>Pseudomonadota</taxon>
        <taxon>Betaproteobacteria</taxon>
        <taxon>Burkholderiales</taxon>
        <taxon>Burkholderiaceae</taxon>
        <taxon>Caballeronia</taxon>
    </lineage>
</organism>
<accession>A0A069NPK2</accession>
<keyword evidence="4" id="KW-1185">Reference proteome</keyword>
<gene>
    <name evidence="2" type="ORF">BG57_15040</name>
    <name evidence="1" type="ORF">GCM10010985_08680</name>
</gene>
<reference evidence="1" key="4">
    <citation type="submission" date="2024-05" db="EMBL/GenBank/DDBJ databases">
        <authorList>
            <person name="Sun Q."/>
            <person name="Zhou Y."/>
        </authorList>
    </citation>
    <scope>NUCLEOTIDE SEQUENCE</scope>
    <source>
        <strain evidence="1">CGMCC 1.11013</strain>
    </source>
</reference>
<protein>
    <submittedName>
        <fullName evidence="2">Uncharacterized protein</fullName>
    </submittedName>
</protein>
<dbReference type="EMBL" id="JFHE01000027">
    <property type="protein sequence ID" value="KDR30300.1"/>
    <property type="molecule type" value="Genomic_DNA"/>
</dbReference>
<comment type="caution">
    <text evidence="2">The sequence shown here is derived from an EMBL/GenBank/DDBJ whole genome shotgun (WGS) entry which is preliminary data.</text>
</comment>
<proteinExistence type="predicted"/>
<reference evidence="2 3" key="2">
    <citation type="submission" date="2014-03" db="EMBL/GenBank/DDBJ databases">
        <title>Draft Genome Sequences of Four Burkholderia Strains.</title>
        <authorList>
            <person name="Liu X.Y."/>
            <person name="Li C.X."/>
            <person name="Xu J.H."/>
        </authorList>
    </citation>
    <scope>NUCLEOTIDE SEQUENCE [LARGE SCALE GENOMIC DNA]</scope>
    <source>
        <strain evidence="2 3">R27</strain>
    </source>
</reference>
<dbReference type="EMBL" id="BMEG01000001">
    <property type="protein sequence ID" value="GGD57149.1"/>
    <property type="molecule type" value="Genomic_DNA"/>
</dbReference>
<evidence type="ECO:0000313" key="2">
    <source>
        <dbReference type="EMBL" id="KDR30300.1"/>
    </source>
</evidence>
<sequence length="130" mass="14548">MIEARRAQRDEPRAVCMQLFEDVFVEAVVDEGANRCEALREDGGLRIEMRFRKVQRDAEGFVRLAEGIGVVLAGAEKNELRVRVWIRGGVWRRSGRQRVRYGTRAGPNSGKRERQCVVAAPAAPVPTEAG</sequence>
<dbReference type="Proteomes" id="UP000027439">
    <property type="component" value="Unassembled WGS sequence"/>
</dbReference>
<evidence type="ECO:0000313" key="1">
    <source>
        <dbReference type="EMBL" id="GGD57149.1"/>
    </source>
</evidence>
<dbReference type="AlphaFoldDB" id="A0A069NPK2"/>
<reference evidence="1" key="1">
    <citation type="journal article" date="2014" name="Int. J. Syst. Evol. Microbiol.">
        <title>Complete genome of a new Firmicutes species belonging to the dominant human colonic microbiota ('Ruminococcus bicirculans') reveals two chromosomes and a selective capacity to utilize plant glucans.</title>
        <authorList>
            <consortium name="NISC Comparative Sequencing Program"/>
            <person name="Wegmann U."/>
            <person name="Louis P."/>
            <person name="Goesmann A."/>
            <person name="Henrissat B."/>
            <person name="Duncan S.H."/>
            <person name="Flint H.J."/>
        </authorList>
    </citation>
    <scope>NUCLEOTIDE SEQUENCE</scope>
    <source>
        <strain evidence="1">CGMCC 1.11013</strain>
    </source>
</reference>
<evidence type="ECO:0000313" key="3">
    <source>
        <dbReference type="Proteomes" id="UP000027439"/>
    </source>
</evidence>
<name>A0A069NPK2_9BURK</name>
<evidence type="ECO:0000313" key="4">
    <source>
        <dbReference type="Proteomes" id="UP000597138"/>
    </source>
</evidence>
<dbReference type="Proteomes" id="UP000597138">
    <property type="component" value="Unassembled WGS sequence"/>
</dbReference>